<evidence type="ECO:0000313" key="2">
    <source>
        <dbReference type="Proteomes" id="UP000193411"/>
    </source>
</evidence>
<protein>
    <submittedName>
        <fullName evidence="1">Uncharacterized protein</fullName>
    </submittedName>
</protein>
<evidence type="ECO:0000313" key="1">
    <source>
        <dbReference type="EMBL" id="ORZ37229.1"/>
    </source>
</evidence>
<keyword evidence="2" id="KW-1185">Reference proteome</keyword>
<dbReference type="AlphaFoldDB" id="A0A1Y2HRR0"/>
<accession>A0A1Y2HRR0</accession>
<organism evidence="1 2">
    <name type="scientific">Catenaria anguillulae PL171</name>
    <dbReference type="NCBI Taxonomy" id="765915"/>
    <lineage>
        <taxon>Eukaryota</taxon>
        <taxon>Fungi</taxon>
        <taxon>Fungi incertae sedis</taxon>
        <taxon>Blastocladiomycota</taxon>
        <taxon>Blastocladiomycetes</taxon>
        <taxon>Blastocladiales</taxon>
        <taxon>Catenariaceae</taxon>
        <taxon>Catenaria</taxon>
    </lineage>
</organism>
<reference evidence="1 2" key="1">
    <citation type="submission" date="2016-07" db="EMBL/GenBank/DDBJ databases">
        <title>Pervasive Adenine N6-methylation of Active Genes in Fungi.</title>
        <authorList>
            <consortium name="DOE Joint Genome Institute"/>
            <person name="Mondo S.J."/>
            <person name="Dannebaum R.O."/>
            <person name="Kuo R.C."/>
            <person name="Labutti K."/>
            <person name="Haridas S."/>
            <person name="Kuo A."/>
            <person name="Salamov A."/>
            <person name="Ahrendt S.R."/>
            <person name="Lipzen A."/>
            <person name="Sullivan W."/>
            <person name="Andreopoulos W.B."/>
            <person name="Clum A."/>
            <person name="Lindquist E."/>
            <person name="Daum C."/>
            <person name="Ramamoorthy G.K."/>
            <person name="Gryganskyi A."/>
            <person name="Culley D."/>
            <person name="Magnuson J.K."/>
            <person name="James T.Y."/>
            <person name="O'Malley M.A."/>
            <person name="Stajich J.E."/>
            <person name="Spatafora J.W."/>
            <person name="Visel A."/>
            <person name="Grigoriev I.V."/>
        </authorList>
    </citation>
    <scope>NUCLEOTIDE SEQUENCE [LARGE SCALE GENOMIC DNA]</scope>
    <source>
        <strain evidence="1 2">PL171</strain>
    </source>
</reference>
<dbReference type="Proteomes" id="UP000193411">
    <property type="component" value="Unassembled WGS sequence"/>
</dbReference>
<name>A0A1Y2HRR0_9FUNG</name>
<proteinExistence type="predicted"/>
<sequence>MANERCVKQAVALIEVVLGCEGPKIVAYAPAAPGAASLSVSGTLCRRWGLLACNRATAIPAGGAAGCKNDKVWAKVAAVADAQTRDAFASMPVDDTMDTQTMQLALTLLQYPSVLRRCLVSAESAPLATYAMRVAGVVGKQKKGTQSLAEVERVAAKVVGHAVWVLGGKDLY</sequence>
<gene>
    <name evidence="1" type="ORF">BCR44DRAFT_57350</name>
</gene>
<dbReference type="EMBL" id="MCFL01000013">
    <property type="protein sequence ID" value="ORZ37229.1"/>
    <property type="molecule type" value="Genomic_DNA"/>
</dbReference>
<comment type="caution">
    <text evidence="1">The sequence shown here is derived from an EMBL/GenBank/DDBJ whole genome shotgun (WGS) entry which is preliminary data.</text>
</comment>